<accession>A0A829HM02</accession>
<comment type="caution">
    <text evidence="2">The sequence shown here is derived from an EMBL/GenBank/DDBJ whole genome shotgun (WGS) entry which is preliminary data.</text>
</comment>
<evidence type="ECO:0000313" key="3">
    <source>
        <dbReference type="Proteomes" id="UP000014969"/>
    </source>
</evidence>
<evidence type="ECO:0000256" key="1">
    <source>
        <dbReference type="SAM" id="Phobius"/>
    </source>
</evidence>
<dbReference type="AlphaFoldDB" id="A0A829HM02"/>
<reference evidence="2 3" key="1">
    <citation type="journal article" date="2013" name="Genome Announc.">
        <title>Genome Sequence of an Epidemic Isolate of Mycobacterium abscessus subsp. bolletii from Rio de Janeiro, Brazil.</title>
        <authorList>
            <person name="Davidson R.M."/>
            <person name="Reynolds P.R."/>
            <person name="Farias-Hesson E."/>
            <person name="Duarte R.S."/>
            <person name="Jackson M."/>
            <person name="Strong M."/>
        </authorList>
    </citation>
    <scope>NUCLEOTIDE SEQUENCE [LARGE SCALE GENOMIC DNA]</scope>
    <source>
        <strain evidence="2 3">CRM-0020</strain>
    </source>
</reference>
<evidence type="ECO:0008006" key="4">
    <source>
        <dbReference type="Google" id="ProtNLM"/>
    </source>
</evidence>
<evidence type="ECO:0000313" key="2">
    <source>
        <dbReference type="EMBL" id="EPQ20929.1"/>
    </source>
</evidence>
<dbReference type="EMBL" id="ATFQ01000042">
    <property type="protein sequence ID" value="EPQ20929.1"/>
    <property type="molecule type" value="Genomic_DNA"/>
</dbReference>
<dbReference type="RefSeq" id="WP_020724551.1">
    <property type="nucleotide sequence ID" value="NZ_ATFQ01000042.1"/>
</dbReference>
<protein>
    <recommendedName>
        <fullName evidence="4">Transmembrane protein</fullName>
    </recommendedName>
</protein>
<proteinExistence type="predicted"/>
<keyword evidence="1" id="KW-0472">Membrane</keyword>
<keyword evidence="1" id="KW-0812">Transmembrane</keyword>
<sequence>MSSPRWSKWQRVIKPAWTDVTARRLRADIELTKQFLLVQLHNGRTVEELHDAATYGHWCQESLDALDVAAHSHMDVDREAFTAHWRLQAVAADVRALSRRAEALILVAVVGAAVAIAYLMAAQWWHAAAAGAGAAAIAVYVIFGARSVLAVGPEARNANPMWGNPANPLGRRWQAATMRLVNVRRI</sequence>
<keyword evidence="1" id="KW-1133">Transmembrane helix</keyword>
<organism evidence="2 3">
    <name type="scientific">Mycobacteroides abscessus subsp. bolletii CRM-0020</name>
    <dbReference type="NCBI Taxonomy" id="1306401"/>
    <lineage>
        <taxon>Bacteria</taxon>
        <taxon>Bacillati</taxon>
        <taxon>Actinomycetota</taxon>
        <taxon>Actinomycetes</taxon>
        <taxon>Mycobacteriales</taxon>
        <taxon>Mycobacteriaceae</taxon>
        <taxon>Mycobacteroides</taxon>
        <taxon>Mycobacteroides abscessus</taxon>
    </lineage>
</organism>
<dbReference type="Proteomes" id="UP000014969">
    <property type="component" value="Unassembled WGS sequence"/>
</dbReference>
<gene>
    <name evidence="2" type="ORF">J108_23910</name>
</gene>
<feature type="transmembrane region" description="Helical" evidence="1">
    <location>
        <begin position="103"/>
        <end position="121"/>
    </location>
</feature>
<feature type="transmembrane region" description="Helical" evidence="1">
    <location>
        <begin position="127"/>
        <end position="149"/>
    </location>
</feature>
<name>A0A829HM02_9MYCO</name>